<evidence type="ECO:0000256" key="1">
    <source>
        <dbReference type="ARBA" id="ARBA00007412"/>
    </source>
</evidence>
<evidence type="ECO:0000256" key="3">
    <source>
        <dbReference type="ARBA" id="ARBA00023239"/>
    </source>
</evidence>
<feature type="chain" id="PRO_5038183928" description="Pyruvoyl-dependent arginine decarboxylase subunit alpha" evidence="6">
    <location>
        <begin position="46"/>
        <end position="161"/>
    </location>
</feature>
<evidence type="ECO:0000256" key="5">
    <source>
        <dbReference type="ARBA" id="ARBA00049309"/>
    </source>
</evidence>
<dbReference type="GO" id="GO:0008792">
    <property type="term" value="F:arginine decarboxylase activity"/>
    <property type="evidence" value="ECO:0007669"/>
    <property type="project" value="UniProtKB-UniRule"/>
</dbReference>
<evidence type="ECO:0000313" key="7">
    <source>
        <dbReference type="EMBL" id="BBL45302.1"/>
    </source>
</evidence>
<dbReference type="PANTHER" id="PTHR40438:SF1">
    <property type="entry name" value="PYRUVOYL-DEPENDENT ARGININE DECARBOXYLASE"/>
    <property type="match status" value="1"/>
</dbReference>
<comment type="catalytic activity">
    <reaction evidence="5 6">
        <text>L-arginine + H(+) = agmatine + CO2</text>
        <dbReference type="Rhea" id="RHEA:17641"/>
        <dbReference type="ChEBI" id="CHEBI:15378"/>
        <dbReference type="ChEBI" id="CHEBI:16526"/>
        <dbReference type="ChEBI" id="CHEBI:32682"/>
        <dbReference type="ChEBI" id="CHEBI:58145"/>
        <dbReference type="EC" id="4.1.1.19"/>
    </reaction>
</comment>
<dbReference type="PIRSF" id="PIRSF005216">
    <property type="entry name" value="Pyruvoyl-dep_arg_deCO2ase"/>
    <property type="match status" value="1"/>
</dbReference>
<evidence type="ECO:0000256" key="2">
    <source>
        <dbReference type="ARBA" id="ARBA00022793"/>
    </source>
</evidence>
<dbReference type="InterPro" id="IPR002724">
    <property type="entry name" value="Pyruvoyl-dep_arg_deCO2ase"/>
</dbReference>
<dbReference type="PANTHER" id="PTHR40438">
    <property type="entry name" value="PYRUVOYL-DEPENDENT ARGININE DECARBOXYLASE"/>
    <property type="match status" value="1"/>
</dbReference>
<keyword evidence="3 6" id="KW-0456">Lyase</keyword>
<dbReference type="InterPro" id="IPR016105">
    <property type="entry name" value="Pyr-dep_his/arg-deCO2ase_sand"/>
</dbReference>
<accession>A0A915SHY4</accession>
<proteinExistence type="inferred from homology"/>
<name>A0A915SHY4_9ARCH</name>
<evidence type="ECO:0000313" key="8">
    <source>
        <dbReference type="Proteomes" id="UP001055553"/>
    </source>
</evidence>
<organism evidence="7 8">
    <name type="scientific">Nanobdella aerobiophila</name>
    <dbReference type="NCBI Taxonomy" id="2586965"/>
    <lineage>
        <taxon>Archaea</taxon>
        <taxon>Nanobdellota</taxon>
        <taxon>Nanobdellia</taxon>
        <taxon>Nanobdellales</taxon>
        <taxon>Nanobdellaceae</taxon>
        <taxon>Nanobdella</taxon>
    </lineage>
</organism>
<dbReference type="Proteomes" id="UP001055553">
    <property type="component" value="Chromosome"/>
</dbReference>
<keyword evidence="8" id="KW-1185">Reference proteome</keyword>
<dbReference type="SFLD" id="SFLDG01170">
    <property type="entry name" value="Pyruvoyl-dependent_arginine_de"/>
    <property type="match status" value="1"/>
</dbReference>
<gene>
    <name evidence="6" type="primary">pdaD</name>
    <name evidence="7" type="ORF">MJ1_0127</name>
</gene>
<keyword evidence="2 6" id="KW-0210">Decarboxylase</keyword>
<evidence type="ECO:0000256" key="6">
    <source>
        <dbReference type="HAMAP-Rule" id="MF_01404"/>
    </source>
</evidence>
<feature type="chain" id="PRO_5038183929" description="Pyruvoyl-dependent arginine decarboxylase subunit beta" evidence="6">
    <location>
        <begin position="1"/>
        <end position="45"/>
    </location>
</feature>
<dbReference type="SUPFAM" id="SSF56271">
    <property type="entry name" value="Pyruvoyl-dependent histidine and arginine decarboxylases"/>
    <property type="match status" value="1"/>
</dbReference>
<dbReference type="RefSeq" id="WP_258393341.1">
    <property type="nucleotide sequence ID" value="NZ_AP019769.1"/>
</dbReference>
<dbReference type="Gene3D" id="3.50.20.10">
    <property type="entry name" value="Pyruvoyl-Dependent Histidine Decarboxylase, subunit B"/>
    <property type="match status" value="1"/>
</dbReference>
<dbReference type="Pfam" id="PF01862">
    <property type="entry name" value="PvlArgDC"/>
    <property type="match status" value="1"/>
</dbReference>
<keyword evidence="4 6" id="KW-0670">Pyruvate</keyword>
<dbReference type="EC" id="4.1.1.19" evidence="6"/>
<dbReference type="KEGG" id="naer:MJ1_0127"/>
<comment type="similarity">
    <text evidence="1 6">Belongs to the PdaD family.</text>
</comment>
<comment type="cofactor">
    <cofactor evidence="6">
        <name>pyruvate</name>
        <dbReference type="ChEBI" id="CHEBI:15361"/>
    </cofactor>
    <text evidence="6">Binds 1 pyruvoyl group covalently per subunit.</text>
</comment>
<dbReference type="NCBIfam" id="TIGR00286">
    <property type="entry name" value="pyruvoyl-dependent arginine decarboxylase"/>
    <property type="match status" value="1"/>
</dbReference>
<feature type="site" description="Cleavage (non-hydrolytic)" evidence="6">
    <location>
        <begin position="45"/>
        <end position="46"/>
    </location>
</feature>
<evidence type="ECO:0000256" key="4">
    <source>
        <dbReference type="ARBA" id="ARBA00023317"/>
    </source>
</evidence>
<dbReference type="GO" id="GO:0006527">
    <property type="term" value="P:L-arginine catabolic process"/>
    <property type="evidence" value="ECO:0007669"/>
    <property type="project" value="InterPro"/>
</dbReference>
<dbReference type="EMBL" id="AP019769">
    <property type="protein sequence ID" value="BBL45302.1"/>
    <property type="molecule type" value="Genomic_DNA"/>
</dbReference>
<sequence length="161" mass="18288">MPERSLVPKKVFFTKGIGVADDELLSFELALRNAKIEKFNLVPVSSIAPPRIEIVDIDEGLKYLNPGQVVFTVLSRFSSNINNKEIYSSVGVALPKNKDYNGYFTEYHGYYTGREDNYAKNKARFMLETAFNIDIDSNFEIFNKSIVEDYTTVISAAVFIF</sequence>
<dbReference type="InterPro" id="IPR016104">
    <property type="entry name" value="Pyr-dep_his/arg-deCO2ase"/>
</dbReference>
<dbReference type="GeneID" id="74568078"/>
<protein>
    <recommendedName>
        <fullName evidence="6">Pyruvoyl-dependent arginine decarboxylase</fullName>
        <shortName evidence="6">PvlArgDC</shortName>
        <ecNumber evidence="6">4.1.1.19</ecNumber>
    </recommendedName>
    <component>
        <recommendedName>
            <fullName evidence="6">Pyruvoyl-dependent arginine decarboxylase subunit beta</fullName>
        </recommendedName>
    </component>
    <component>
        <recommendedName>
            <fullName evidence="6">Pyruvoyl-dependent arginine decarboxylase subunit alpha</fullName>
        </recommendedName>
    </component>
</protein>
<reference evidence="8" key="1">
    <citation type="journal article" date="2022" name="Int. J. Syst. Evol. Microbiol.">
        <title>Nanobdella aerobiophila gen. nov., sp. nov., a thermoacidophilic, obligate ectosymbiotic archaeon, and proposal of Nanobdellaceae fam. nov., Nanobdellales ord. nov. and Nanobdellia class. nov.</title>
        <authorList>
            <person name="Kato S."/>
            <person name="Ogasawara A."/>
            <person name="Itoh T."/>
            <person name="Sakai H.D."/>
            <person name="Shimizu M."/>
            <person name="Yuki M."/>
            <person name="Kaneko M."/>
            <person name="Takashina T."/>
            <person name="Ohkuma M."/>
        </authorList>
    </citation>
    <scope>NUCLEOTIDE SEQUENCE [LARGE SCALE GENOMIC DNA]</scope>
    <source>
        <strain evidence="8">MJ1</strain>
    </source>
</reference>
<dbReference type="SFLD" id="SFLDS00055">
    <property type="entry name" value="Pyruvoyl-Dependent_Histidine/A"/>
    <property type="match status" value="1"/>
</dbReference>
<dbReference type="AlphaFoldDB" id="A0A915SHY4"/>
<feature type="modified residue" description="Pyruvic acid (Ser)" evidence="6">
    <location>
        <position position="46"/>
    </location>
</feature>
<dbReference type="HAMAP" id="MF_01404">
    <property type="entry name" value="PvlArgDC"/>
    <property type="match status" value="1"/>
</dbReference>